<dbReference type="InterPro" id="IPR052951">
    <property type="entry name" value="Tellurite_res_ion_channel"/>
</dbReference>
<evidence type="ECO:0000256" key="3">
    <source>
        <dbReference type="ARBA" id="ARBA00022989"/>
    </source>
</evidence>
<gene>
    <name evidence="7" type="ORF">E3O49_02435</name>
</gene>
<feature type="transmembrane region" description="Helical" evidence="6">
    <location>
        <begin position="229"/>
        <end position="250"/>
    </location>
</feature>
<evidence type="ECO:0000256" key="5">
    <source>
        <dbReference type="SAM" id="MobiDB-lite"/>
    </source>
</evidence>
<feature type="transmembrane region" description="Helical" evidence="6">
    <location>
        <begin position="197"/>
        <end position="217"/>
    </location>
</feature>
<dbReference type="CDD" id="cd09322">
    <property type="entry name" value="TDT_TehA_like"/>
    <property type="match status" value="1"/>
</dbReference>
<proteinExistence type="predicted"/>
<feature type="transmembrane region" description="Helical" evidence="6">
    <location>
        <begin position="170"/>
        <end position="191"/>
    </location>
</feature>
<feature type="region of interest" description="Disordered" evidence="5">
    <location>
        <begin position="1"/>
        <end position="119"/>
    </location>
</feature>
<feature type="compositionally biased region" description="Basic and acidic residues" evidence="5">
    <location>
        <begin position="9"/>
        <end position="22"/>
    </location>
</feature>
<dbReference type="AlphaFoldDB" id="A0AAQ2HGJ9"/>
<comment type="caution">
    <text evidence="7">The sequence shown here is derived from an EMBL/GenBank/DDBJ whole genome shotgun (WGS) entry which is preliminary data.</text>
</comment>
<sequence length="356" mass="37888">MFVRPSAARRTDRGARARDRTIRPPGCRSDPFRPDPGAARRPRPAVEPRHPLRPVRPRRHLDDGRGHPGHSGPDRRRALVRGAGRLDRCDRQLPAAEPEPGRRHPGRPRPPGSGRVRDPRAVSGMLIGTHFAASTPLAGHILVVACMGLAVVLGARFVAGLAAGNRNIDAVHAGYLLPTVAVFLILGQSAAGAGWTGLSVAGIGVGVLFWLLLGTIVPARMVFRPALPAALVPTFAIFSAPPAVAGNAWFAFTGGRLDTIQYLLLGTFVLLIAVQAALIGTYWRLPFTLGFWAFTFTVASSGTYALHWLKLAGGPAQPFWGYLSLTLVTVIIGSIAGRSVNLLVRSRSSVSALARA</sequence>
<dbReference type="InterPro" id="IPR004695">
    <property type="entry name" value="SLAC1/Mae1/Ssu1/TehA"/>
</dbReference>
<keyword evidence="2 6" id="KW-0812">Transmembrane</keyword>
<dbReference type="PANTHER" id="PTHR37955">
    <property type="entry name" value="TELLURITE RESISTANCE PROTEIN TEHA"/>
    <property type="match status" value="1"/>
</dbReference>
<feature type="compositionally biased region" description="Basic and acidic residues" evidence="5">
    <location>
        <begin position="60"/>
        <end position="77"/>
    </location>
</feature>
<name>A0AAQ2HGJ9_9MICO</name>
<dbReference type="GO" id="GO:0005886">
    <property type="term" value="C:plasma membrane"/>
    <property type="evidence" value="ECO:0007669"/>
    <property type="project" value="TreeGrafter"/>
</dbReference>
<feature type="transmembrane region" description="Helical" evidence="6">
    <location>
        <begin position="262"/>
        <end position="282"/>
    </location>
</feature>
<dbReference type="GO" id="GO:0046583">
    <property type="term" value="F:monoatomic cation efflux transmembrane transporter activity"/>
    <property type="evidence" value="ECO:0007669"/>
    <property type="project" value="TreeGrafter"/>
</dbReference>
<keyword evidence="8" id="KW-1185">Reference proteome</keyword>
<evidence type="ECO:0000256" key="6">
    <source>
        <dbReference type="SAM" id="Phobius"/>
    </source>
</evidence>
<dbReference type="Gene3D" id="1.50.10.150">
    <property type="entry name" value="Voltage-dependent anion channel"/>
    <property type="match status" value="1"/>
</dbReference>
<feature type="transmembrane region" description="Helical" evidence="6">
    <location>
        <begin position="289"/>
        <end position="307"/>
    </location>
</feature>
<feature type="transmembrane region" description="Helical" evidence="6">
    <location>
        <begin position="137"/>
        <end position="158"/>
    </location>
</feature>
<comment type="subcellular location">
    <subcellularLocation>
        <location evidence="1">Membrane</location>
        <topology evidence="1">Multi-pass membrane protein</topology>
    </subcellularLocation>
</comment>
<evidence type="ECO:0000256" key="4">
    <source>
        <dbReference type="ARBA" id="ARBA00023136"/>
    </source>
</evidence>
<accession>A0AAQ2HGJ9</accession>
<dbReference type="Proteomes" id="UP000297403">
    <property type="component" value="Unassembled WGS sequence"/>
</dbReference>
<organism evidence="7 8">
    <name type="scientific">Cryobacterium shii</name>
    <dbReference type="NCBI Taxonomy" id="1259235"/>
    <lineage>
        <taxon>Bacteria</taxon>
        <taxon>Bacillati</taxon>
        <taxon>Actinomycetota</taxon>
        <taxon>Actinomycetes</taxon>
        <taxon>Micrococcales</taxon>
        <taxon>Microbacteriaceae</taxon>
        <taxon>Cryobacterium</taxon>
    </lineage>
</organism>
<keyword evidence="4 6" id="KW-0472">Membrane</keyword>
<dbReference type="PANTHER" id="PTHR37955:SF1">
    <property type="entry name" value="DEP DOMAIN-CONTAINING PROTEIN"/>
    <property type="match status" value="1"/>
</dbReference>
<dbReference type="Pfam" id="PF03595">
    <property type="entry name" value="SLAC1"/>
    <property type="match status" value="1"/>
</dbReference>
<reference evidence="7 8" key="1">
    <citation type="submission" date="2019-03" db="EMBL/GenBank/DDBJ databases">
        <title>Genomics of glacier-inhabiting Cryobacterium strains.</title>
        <authorList>
            <person name="Liu Q."/>
            <person name="Xin Y.-H."/>
        </authorList>
    </citation>
    <scope>NUCLEOTIDE SEQUENCE [LARGE SCALE GENOMIC DNA]</scope>
    <source>
        <strain evidence="8">TMT1-22</strain>
    </source>
</reference>
<evidence type="ECO:0008006" key="9">
    <source>
        <dbReference type="Google" id="ProtNLM"/>
    </source>
</evidence>
<protein>
    <recommendedName>
        <fullName evidence="9">C4-dicarboxylate transporter</fullName>
    </recommendedName>
</protein>
<keyword evidence="3 6" id="KW-1133">Transmembrane helix</keyword>
<evidence type="ECO:0000256" key="2">
    <source>
        <dbReference type="ARBA" id="ARBA00022692"/>
    </source>
</evidence>
<evidence type="ECO:0000313" key="8">
    <source>
        <dbReference type="Proteomes" id="UP000297403"/>
    </source>
</evidence>
<evidence type="ECO:0000313" key="7">
    <source>
        <dbReference type="EMBL" id="TFC52152.1"/>
    </source>
</evidence>
<feature type="transmembrane region" description="Helical" evidence="6">
    <location>
        <begin position="319"/>
        <end position="337"/>
    </location>
</feature>
<evidence type="ECO:0000256" key="1">
    <source>
        <dbReference type="ARBA" id="ARBA00004141"/>
    </source>
</evidence>
<dbReference type="InterPro" id="IPR038665">
    <property type="entry name" value="Voltage-dep_anion_channel_sf"/>
</dbReference>
<dbReference type="EMBL" id="SOFY01000011">
    <property type="protein sequence ID" value="TFC52152.1"/>
    <property type="molecule type" value="Genomic_DNA"/>
</dbReference>